<evidence type="ECO:0000256" key="1">
    <source>
        <dbReference type="ARBA" id="ARBA00004342"/>
    </source>
</evidence>
<dbReference type="OrthoDB" id="9979246at2759"/>
<evidence type="ECO:0000256" key="13">
    <source>
        <dbReference type="ARBA" id="ARBA00051722"/>
    </source>
</evidence>
<feature type="region of interest" description="Disordered" evidence="15">
    <location>
        <begin position="177"/>
        <end position="229"/>
    </location>
</feature>
<evidence type="ECO:0000256" key="9">
    <source>
        <dbReference type="ARBA" id="ARBA00023136"/>
    </source>
</evidence>
<evidence type="ECO:0000256" key="15">
    <source>
        <dbReference type="SAM" id="MobiDB-lite"/>
    </source>
</evidence>
<dbReference type="Gene3D" id="3.90.190.10">
    <property type="entry name" value="Protein tyrosine phosphatase superfamily"/>
    <property type="match status" value="1"/>
</dbReference>
<dbReference type="Pfam" id="PF00782">
    <property type="entry name" value="DSPc"/>
    <property type="match status" value="1"/>
</dbReference>
<dbReference type="SMART" id="SM00195">
    <property type="entry name" value="DSPc"/>
    <property type="match status" value="1"/>
</dbReference>
<dbReference type="EC" id="3.1.3.48" evidence="3"/>
<evidence type="ECO:0000313" key="19">
    <source>
        <dbReference type="Proteomes" id="UP000887116"/>
    </source>
</evidence>
<dbReference type="PRINTS" id="PR01908">
    <property type="entry name" value="ADSPHPHTASE"/>
</dbReference>
<dbReference type="InterPro" id="IPR000340">
    <property type="entry name" value="Dual-sp_phosphatase_cat-dom"/>
</dbReference>
<evidence type="ECO:0000256" key="7">
    <source>
        <dbReference type="ARBA" id="ARBA00022801"/>
    </source>
</evidence>
<dbReference type="FunFam" id="3.90.190.10:FF:000052">
    <property type="entry name" value="Dual specificity phosphatase 15"/>
    <property type="match status" value="1"/>
</dbReference>
<dbReference type="PANTHER" id="PTHR45948:SF2">
    <property type="entry name" value="DUAL SPECIFICITY PROTEIN PHOSPHATASE"/>
    <property type="match status" value="1"/>
</dbReference>
<keyword evidence="19" id="KW-1185">Reference proteome</keyword>
<dbReference type="PROSITE" id="PS00383">
    <property type="entry name" value="TYR_PHOSPHATASE_1"/>
    <property type="match status" value="1"/>
</dbReference>
<evidence type="ECO:0000259" key="17">
    <source>
        <dbReference type="PROSITE" id="PS50056"/>
    </source>
</evidence>
<evidence type="ECO:0000256" key="6">
    <source>
        <dbReference type="ARBA" id="ARBA00022707"/>
    </source>
</evidence>
<evidence type="ECO:0000256" key="12">
    <source>
        <dbReference type="ARBA" id="ARBA00048336"/>
    </source>
</evidence>
<evidence type="ECO:0000256" key="11">
    <source>
        <dbReference type="ARBA" id="ARBA00047761"/>
    </source>
</evidence>
<dbReference type="InterPro" id="IPR029021">
    <property type="entry name" value="Prot-tyrosine_phosphatase-like"/>
</dbReference>
<keyword evidence="5" id="KW-1003">Cell membrane</keyword>
<evidence type="ECO:0000256" key="4">
    <source>
        <dbReference type="ARBA" id="ARBA00013081"/>
    </source>
</evidence>
<accession>A0A8X6K7J0</accession>
<comment type="catalytic activity">
    <reaction evidence="12">
        <text>O-phospho-L-threonyl-[protein] + H2O = L-threonyl-[protein] + phosphate</text>
        <dbReference type="Rhea" id="RHEA:47004"/>
        <dbReference type="Rhea" id="RHEA-COMP:11060"/>
        <dbReference type="Rhea" id="RHEA-COMP:11605"/>
        <dbReference type="ChEBI" id="CHEBI:15377"/>
        <dbReference type="ChEBI" id="CHEBI:30013"/>
        <dbReference type="ChEBI" id="CHEBI:43474"/>
        <dbReference type="ChEBI" id="CHEBI:61977"/>
        <dbReference type="EC" id="3.1.3.16"/>
    </reaction>
</comment>
<keyword evidence="8" id="KW-0904">Protein phosphatase</keyword>
<dbReference type="SUPFAM" id="SSF52799">
    <property type="entry name" value="(Phosphotyrosine protein) phosphatases II"/>
    <property type="match status" value="1"/>
</dbReference>
<evidence type="ECO:0000256" key="10">
    <source>
        <dbReference type="ARBA" id="ARBA00023288"/>
    </source>
</evidence>
<gene>
    <name evidence="18" type="primary">dusp22b</name>
    <name evidence="18" type="ORF">TNCT_567101</name>
</gene>
<sequence length="229" mass="25433">MGNGMNKVLPGLYLGSFRDGKDSEQLRENEITHIISIHDTAKEVVEDKTYLCIRVPDSPEENLSKYFSKCNDFIHQARMNGGNVLVHCLAGVSRSATIAAAYIMSVTTLTCKDALKVVRGARNIANPNYGFHSQLREYESYILTAERKRLKLKYPDFNQEEDEAECAKMISVYHSNPPGNVPVAGPSWRRRSSTSSSASSSPVSSPVHHLRLKPRSASSSPKRGPLHRS</sequence>
<keyword evidence="6" id="KW-0519">Myristate</keyword>
<comment type="subcellular location">
    <subcellularLocation>
        <location evidence="1">Cell membrane</location>
        <topology evidence="1">Lipid-anchor</topology>
        <orientation evidence="1">Cytoplasmic side</orientation>
    </subcellularLocation>
</comment>
<organism evidence="18 19">
    <name type="scientific">Trichonephila clavata</name>
    <name type="common">Joro spider</name>
    <name type="synonym">Nephila clavata</name>
    <dbReference type="NCBI Taxonomy" id="2740835"/>
    <lineage>
        <taxon>Eukaryota</taxon>
        <taxon>Metazoa</taxon>
        <taxon>Ecdysozoa</taxon>
        <taxon>Arthropoda</taxon>
        <taxon>Chelicerata</taxon>
        <taxon>Arachnida</taxon>
        <taxon>Araneae</taxon>
        <taxon>Araneomorphae</taxon>
        <taxon>Entelegynae</taxon>
        <taxon>Araneoidea</taxon>
        <taxon>Nephilidae</taxon>
        <taxon>Trichonephila</taxon>
    </lineage>
</organism>
<proteinExistence type="inferred from homology"/>
<dbReference type="PROSITE" id="PS50056">
    <property type="entry name" value="TYR_PHOSPHATASE_2"/>
    <property type="match status" value="1"/>
</dbReference>
<dbReference type="InterPro" id="IPR016130">
    <property type="entry name" value="Tyr_Pase_AS"/>
</dbReference>
<dbReference type="PROSITE" id="PS50054">
    <property type="entry name" value="TYR_PHOSPHATASE_DUAL"/>
    <property type="match status" value="1"/>
</dbReference>
<dbReference type="EC" id="3.1.3.16" evidence="4"/>
<dbReference type="InterPro" id="IPR000387">
    <property type="entry name" value="Tyr_Pase_dom"/>
</dbReference>
<dbReference type="GO" id="GO:0005886">
    <property type="term" value="C:plasma membrane"/>
    <property type="evidence" value="ECO:0007669"/>
    <property type="project" value="UniProtKB-SubCell"/>
</dbReference>
<evidence type="ECO:0000256" key="5">
    <source>
        <dbReference type="ARBA" id="ARBA00022475"/>
    </source>
</evidence>
<feature type="domain" description="Tyrosine specific protein phosphatases" evidence="17">
    <location>
        <begin position="64"/>
        <end position="122"/>
    </location>
</feature>
<evidence type="ECO:0000256" key="2">
    <source>
        <dbReference type="ARBA" id="ARBA00008601"/>
    </source>
</evidence>
<evidence type="ECO:0000259" key="16">
    <source>
        <dbReference type="PROSITE" id="PS50054"/>
    </source>
</evidence>
<keyword evidence="10" id="KW-0449">Lipoprotein</keyword>
<dbReference type="PANTHER" id="PTHR45948">
    <property type="entry name" value="DUAL SPECIFICITY PROTEIN PHOSPHATASE DDB_G0269404-RELATED"/>
    <property type="match status" value="1"/>
</dbReference>
<dbReference type="InterPro" id="IPR020422">
    <property type="entry name" value="TYR_PHOSPHATASE_DUAL_dom"/>
</dbReference>
<evidence type="ECO:0000313" key="18">
    <source>
        <dbReference type="EMBL" id="GFQ65286.1"/>
    </source>
</evidence>
<dbReference type="CDD" id="cd14519">
    <property type="entry name" value="DSP_DUSP22_15"/>
    <property type="match status" value="1"/>
</dbReference>
<feature type="domain" description="Tyrosine-protein phosphatase" evidence="16">
    <location>
        <begin position="4"/>
        <end position="144"/>
    </location>
</feature>
<dbReference type="AlphaFoldDB" id="A0A8X6K7J0"/>
<evidence type="ECO:0000256" key="3">
    <source>
        <dbReference type="ARBA" id="ARBA00013064"/>
    </source>
</evidence>
<dbReference type="Proteomes" id="UP000887116">
    <property type="component" value="Unassembled WGS sequence"/>
</dbReference>
<dbReference type="GO" id="GO:0007165">
    <property type="term" value="P:signal transduction"/>
    <property type="evidence" value="ECO:0007669"/>
    <property type="project" value="TreeGrafter"/>
</dbReference>
<evidence type="ECO:0000256" key="8">
    <source>
        <dbReference type="ARBA" id="ARBA00022912"/>
    </source>
</evidence>
<comment type="similarity">
    <text evidence="2">Belongs to the protein-tyrosine phosphatase family. Non-receptor class dual specificity subfamily.</text>
</comment>
<feature type="compositionally biased region" description="Low complexity" evidence="15">
    <location>
        <begin position="193"/>
        <end position="206"/>
    </location>
</feature>
<reference evidence="18" key="1">
    <citation type="submission" date="2020-07" db="EMBL/GenBank/DDBJ databases">
        <title>Multicomponent nature underlies the extraordinary mechanical properties of spider dragline silk.</title>
        <authorList>
            <person name="Kono N."/>
            <person name="Nakamura H."/>
            <person name="Mori M."/>
            <person name="Yoshida Y."/>
            <person name="Ohtoshi R."/>
            <person name="Malay A.D."/>
            <person name="Moran D.A.P."/>
            <person name="Tomita M."/>
            <person name="Numata K."/>
            <person name="Arakawa K."/>
        </authorList>
    </citation>
    <scope>NUCLEOTIDE SEQUENCE</scope>
</reference>
<keyword evidence="9" id="KW-0472">Membrane</keyword>
<dbReference type="GO" id="GO:0005829">
    <property type="term" value="C:cytosol"/>
    <property type="evidence" value="ECO:0007669"/>
    <property type="project" value="TreeGrafter"/>
</dbReference>
<dbReference type="GO" id="GO:0004722">
    <property type="term" value="F:protein serine/threonine phosphatase activity"/>
    <property type="evidence" value="ECO:0007669"/>
    <property type="project" value="UniProtKB-EC"/>
</dbReference>
<comment type="catalytic activity">
    <reaction evidence="13">
        <text>O-phospho-L-tyrosyl-[protein] + H2O = L-tyrosyl-[protein] + phosphate</text>
        <dbReference type="Rhea" id="RHEA:10684"/>
        <dbReference type="Rhea" id="RHEA-COMP:10136"/>
        <dbReference type="Rhea" id="RHEA-COMP:20101"/>
        <dbReference type="ChEBI" id="CHEBI:15377"/>
        <dbReference type="ChEBI" id="CHEBI:43474"/>
        <dbReference type="ChEBI" id="CHEBI:46858"/>
        <dbReference type="ChEBI" id="CHEBI:61978"/>
        <dbReference type="EC" id="3.1.3.48"/>
    </reaction>
</comment>
<evidence type="ECO:0000256" key="14">
    <source>
        <dbReference type="ARBA" id="ARBA00068799"/>
    </source>
</evidence>
<keyword evidence="7" id="KW-0378">Hydrolase</keyword>
<name>A0A8X6K7J0_TRICU</name>
<comment type="caution">
    <text evidence="18">The sequence shown here is derived from an EMBL/GenBank/DDBJ whole genome shotgun (WGS) entry which is preliminary data.</text>
</comment>
<protein>
    <recommendedName>
        <fullName evidence="14">Dual specificity protein phosphatase 15</fullName>
        <ecNumber evidence="4">3.1.3.16</ecNumber>
        <ecNumber evidence="3">3.1.3.48</ecNumber>
    </recommendedName>
</protein>
<comment type="catalytic activity">
    <reaction evidence="11">
        <text>O-phospho-L-seryl-[protein] + H2O = L-seryl-[protein] + phosphate</text>
        <dbReference type="Rhea" id="RHEA:20629"/>
        <dbReference type="Rhea" id="RHEA-COMP:9863"/>
        <dbReference type="Rhea" id="RHEA-COMP:11604"/>
        <dbReference type="ChEBI" id="CHEBI:15377"/>
        <dbReference type="ChEBI" id="CHEBI:29999"/>
        <dbReference type="ChEBI" id="CHEBI:43474"/>
        <dbReference type="ChEBI" id="CHEBI:83421"/>
        <dbReference type="EC" id="3.1.3.16"/>
    </reaction>
</comment>
<dbReference type="GO" id="GO:0004725">
    <property type="term" value="F:protein tyrosine phosphatase activity"/>
    <property type="evidence" value="ECO:0007669"/>
    <property type="project" value="UniProtKB-EC"/>
</dbReference>
<dbReference type="EMBL" id="BMAO01020145">
    <property type="protein sequence ID" value="GFQ65286.1"/>
    <property type="molecule type" value="Genomic_DNA"/>
</dbReference>